<evidence type="ECO:0000313" key="2">
    <source>
        <dbReference type="Proteomes" id="UP001169458"/>
    </source>
</evidence>
<dbReference type="Gene3D" id="1.50.10.20">
    <property type="match status" value="1"/>
</dbReference>
<protein>
    <submittedName>
        <fullName evidence="1">Lanthionine synthetase LanC family protein</fullName>
    </submittedName>
</protein>
<evidence type="ECO:0000313" key="1">
    <source>
        <dbReference type="EMBL" id="MDM8325723.1"/>
    </source>
</evidence>
<reference evidence="1 2" key="1">
    <citation type="submission" date="2023-06" db="EMBL/GenBank/DDBJ databases">
        <authorList>
            <person name="Zeman M."/>
            <person name="Kubasova T."/>
            <person name="Jahodarova E."/>
            <person name="Nykrynova M."/>
            <person name="Rychlik I."/>
        </authorList>
    </citation>
    <scope>NUCLEOTIDE SEQUENCE [LARGE SCALE GENOMIC DNA]</scope>
    <source>
        <strain evidence="1 2">109_WCHN</strain>
    </source>
</reference>
<name>A0ABT7VJE4_9BACE</name>
<accession>A0ABT7VJE4</accession>
<comment type="caution">
    <text evidence="1">The sequence shown here is derived from an EMBL/GenBank/DDBJ whole genome shotgun (WGS) entry which is preliminary data.</text>
</comment>
<dbReference type="InterPro" id="IPR007822">
    <property type="entry name" value="LANC-like"/>
</dbReference>
<dbReference type="RefSeq" id="WP_289560430.1">
    <property type="nucleotide sequence ID" value="NZ_JAUDEN010000018.1"/>
</dbReference>
<dbReference type="Pfam" id="PF05147">
    <property type="entry name" value="LANC_like"/>
    <property type="match status" value="1"/>
</dbReference>
<organism evidence="1 2">
    <name type="scientific">Bacteroides gallinaceum</name>
    <dbReference type="NCBI Taxonomy" id="1462571"/>
    <lineage>
        <taxon>Bacteria</taxon>
        <taxon>Pseudomonadati</taxon>
        <taxon>Bacteroidota</taxon>
        <taxon>Bacteroidia</taxon>
        <taxon>Bacteroidales</taxon>
        <taxon>Bacteroidaceae</taxon>
        <taxon>Bacteroides</taxon>
    </lineage>
</organism>
<sequence length="234" mass="27154">MELQFSMERRMLNRLLLETAFLRDTGLFHGQTGIILGFALLYERTSDEIYKEIMDVLLDRMTERLTNDLSINFDKGIAGIGWGMEYLIQNRLVEGDSLEVCKEFDERIVRENVRRMTDISLETGLEGLLHYITAHLQGVWNQSRKYPFDGDFLKDVYVAACRTSEDDIPVSLMSLCADYRRFYESGKIPRYTFDFIRWIEVKTENIGHDLGLRNGLAGLLLQKNVLNEKSVYIG</sequence>
<gene>
    <name evidence="1" type="ORF">QUW60_10895</name>
</gene>
<dbReference type="Proteomes" id="UP001169458">
    <property type="component" value="Unassembled WGS sequence"/>
</dbReference>
<reference evidence="2" key="2">
    <citation type="submission" date="2023-07" db="EMBL/GenBank/DDBJ databases">
        <title>Identification and characterization of horizontal gene transfer across gut microbiota members of farm animals based on homology search.</title>
        <authorList>
            <person name="Schwarzerova J."/>
            <person name="Nykrynova M."/>
            <person name="Jureckova K."/>
            <person name="Cejkova D."/>
            <person name="Rychlik I."/>
        </authorList>
    </citation>
    <scope>NUCLEOTIDE SEQUENCE [LARGE SCALE GENOMIC DNA]</scope>
    <source>
        <strain evidence="2">109_WCHN</strain>
    </source>
</reference>
<proteinExistence type="predicted"/>
<dbReference type="SUPFAM" id="SSF158745">
    <property type="entry name" value="LanC-like"/>
    <property type="match status" value="1"/>
</dbReference>
<dbReference type="EMBL" id="JAUDEN010000018">
    <property type="protein sequence ID" value="MDM8325723.1"/>
    <property type="molecule type" value="Genomic_DNA"/>
</dbReference>
<keyword evidence="2" id="KW-1185">Reference proteome</keyword>